<sequence>MSKGKASWSRWWKPLVYSRTFHPAKHCITLAVDVVLLSSSGLSKQPVPSLIPRHISRISSRFAVTRARTSSSYFCLSDNLSFCLPGSAPLHTGSLYSSIRHQPLPGSPHLLRPELSASPKLCPS</sequence>
<dbReference type="EMBL" id="LUGG01000001">
    <property type="protein sequence ID" value="OBZ79841.1"/>
    <property type="molecule type" value="Genomic_DNA"/>
</dbReference>
<evidence type="ECO:0000313" key="2">
    <source>
        <dbReference type="Proteomes" id="UP000092993"/>
    </source>
</evidence>
<gene>
    <name evidence="1" type="ORF">A0H81_00107</name>
</gene>
<dbReference type="Proteomes" id="UP000092993">
    <property type="component" value="Unassembled WGS sequence"/>
</dbReference>
<keyword evidence="2" id="KW-1185">Reference proteome</keyword>
<dbReference type="AlphaFoldDB" id="A0A1C7MSH2"/>
<protein>
    <submittedName>
        <fullName evidence="1">Uncharacterized protein</fullName>
    </submittedName>
</protein>
<comment type="caution">
    <text evidence="1">The sequence shown here is derived from an EMBL/GenBank/DDBJ whole genome shotgun (WGS) entry which is preliminary data.</text>
</comment>
<organism evidence="1 2">
    <name type="scientific">Grifola frondosa</name>
    <name type="common">Maitake</name>
    <name type="synonym">Polyporus frondosus</name>
    <dbReference type="NCBI Taxonomy" id="5627"/>
    <lineage>
        <taxon>Eukaryota</taxon>
        <taxon>Fungi</taxon>
        <taxon>Dikarya</taxon>
        <taxon>Basidiomycota</taxon>
        <taxon>Agaricomycotina</taxon>
        <taxon>Agaricomycetes</taxon>
        <taxon>Polyporales</taxon>
        <taxon>Grifolaceae</taxon>
        <taxon>Grifola</taxon>
    </lineage>
</organism>
<accession>A0A1C7MSH2</accession>
<name>A0A1C7MSH2_GRIFR</name>
<reference evidence="1 2" key="1">
    <citation type="submission" date="2016-03" db="EMBL/GenBank/DDBJ databases">
        <title>Whole genome sequencing of Grifola frondosa 9006-11.</title>
        <authorList>
            <person name="Min B."/>
            <person name="Park H."/>
            <person name="Kim J.-G."/>
            <person name="Cho H."/>
            <person name="Oh Y.-L."/>
            <person name="Kong W.-S."/>
            <person name="Choi I.-G."/>
        </authorList>
    </citation>
    <scope>NUCLEOTIDE SEQUENCE [LARGE SCALE GENOMIC DNA]</scope>
    <source>
        <strain evidence="1 2">9006-11</strain>
    </source>
</reference>
<evidence type="ECO:0000313" key="1">
    <source>
        <dbReference type="EMBL" id="OBZ79841.1"/>
    </source>
</evidence>
<proteinExistence type="predicted"/>